<dbReference type="RefSeq" id="WP_289270770.1">
    <property type="nucleotide sequence ID" value="NZ_OX365700.1"/>
</dbReference>
<gene>
    <name evidence="2" type="ORF">DNFV4_03940</name>
</gene>
<feature type="domain" description="Cadherin-like beta-sandwich-like" evidence="1">
    <location>
        <begin position="157"/>
        <end position="237"/>
    </location>
</feature>
<dbReference type="Proteomes" id="UP001179121">
    <property type="component" value="Chromosome"/>
</dbReference>
<feature type="domain" description="Cadherin-like beta-sandwich-like" evidence="1">
    <location>
        <begin position="346"/>
        <end position="435"/>
    </location>
</feature>
<dbReference type="InterPro" id="IPR025883">
    <property type="entry name" value="Cadherin-like_domain"/>
</dbReference>
<organism evidence="2 3">
    <name type="scientific">Nitrospira tepida</name>
    <dbReference type="NCBI Taxonomy" id="2973512"/>
    <lineage>
        <taxon>Bacteria</taxon>
        <taxon>Pseudomonadati</taxon>
        <taxon>Nitrospirota</taxon>
        <taxon>Nitrospiria</taxon>
        <taxon>Nitrospirales</taxon>
        <taxon>Nitrospiraceae</taxon>
        <taxon>Nitrospira</taxon>
    </lineage>
</organism>
<dbReference type="AlphaFoldDB" id="A0AA86N2B7"/>
<reference evidence="2" key="1">
    <citation type="submission" date="2022-10" db="EMBL/GenBank/DDBJ databases">
        <authorList>
            <person name="Koch H."/>
        </authorList>
    </citation>
    <scope>NUCLEOTIDE SEQUENCE</scope>
    <source>
        <strain evidence="2">DNF</strain>
    </source>
</reference>
<name>A0AA86N2B7_9BACT</name>
<dbReference type="KEGG" id="nti:DNFV4_03940"/>
<sequence length="437" mass="44434">MQHRIRTAIGSETHAPSAFLRTVAMLAVTALITAGCIPDGDSPAAGPSPADLSTMELSAGPLNPAFTPAVTNYDVMAPHGTDSTMLTATAANASAKLAVNNQPAVSGQPFGPIPLDVGINPVTVVVDAPGATKSYTVVVTRGGPADLFGLELSAGPLSPDFDPATTDYSVSAPSTTTQTTVTATLSDERATFTINGQPATSGQPSNPINLATGTNTITIVVTAVNGTTKTYRVFVNRAGPGNANLSTLQLSAGPLSPPFNPNTVNYSVTTASTTATTTVTATVQVASSSLTINGQPAVSGVPFGPIPLNPSGTTTQITITVRAQDGVTVKTYTVEVARGASSNANLSNLVVSAGALQPPFSPTRTSYDVETSKTTFSTTVTATAQDSSATVKINNGPANPGQSSAAVLLLSNTTRINIEVRAQNGNTRTYRVDVEKD</sequence>
<keyword evidence="3" id="KW-1185">Reference proteome</keyword>
<dbReference type="EMBL" id="OX365700">
    <property type="protein sequence ID" value="CAI4033503.1"/>
    <property type="molecule type" value="Genomic_DNA"/>
</dbReference>
<evidence type="ECO:0000313" key="3">
    <source>
        <dbReference type="Proteomes" id="UP001179121"/>
    </source>
</evidence>
<proteinExistence type="predicted"/>
<evidence type="ECO:0000259" key="1">
    <source>
        <dbReference type="Pfam" id="PF12733"/>
    </source>
</evidence>
<evidence type="ECO:0000313" key="2">
    <source>
        <dbReference type="EMBL" id="CAI4033503.1"/>
    </source>
</evidence>
<feature type="domain" description="Cadherin-like beta-sandwich-like" evidence="1">
    <location>
        <begin position="248"/>
        <end position="338"/>
    </location>
</feature>
<protein>
    <recommendedName>
        <fullName evidence="1">Cadherin-like beta-sandwich-like domain-containing protein</fullName>
    </recommendedName>
</protein>
<accession>A0AA86N2B7</accession>
<feature type="domain" description="Cadherin-like beta-sandwich-like" evidence="1">
    <location>
        <begin position="58"/>
        <end position="141"/>
    </location>
</feature>
<dbReference type="Pfam" id="PF12733">
    <property type="entry name" value="Cadherin-like"/>
    <property type="match status" value="4"/>
</dbReference>